<evidence type="ECO:0000256" key="2">
    <source>
        <dbReference type="ARBA" id="ARBA00022649"/>
    </source>
</evidence>
<keyword evidence="2" id="KW-1277">Toxin-antitoxin system</keyword>
<dbReference type="SUPFAM" id="SSF47598">
    <property type="entry name" value="Ribbon-helix-helix"/>
    <property type="match status" value="1"/>
</dbReference>
<dbReference type="Proteomes" id="UP000253529">
    <property type="component" value="Unassembled WGS sequence"/>
</dbReference>
<dbReference type="OrthoDB" id="291307at2"/>
<dbReference type="PANTHER" id="PTHR36582:SF2">
    <property type="entry name" value="ANTITOXIN PARD"/>
    <property type="match status" value="1"/>
</dbReference>
<dbReference type="CDD" id="cd22231">
    <property type="entry name" value="RHH_NikR_HicB-like"/>
    <property type="match status" value="1"/>
</dbReference>
<evidence type="ECO:0000313" key="4">
    <source>
        <dbReference type="Proteomes" id="UP000253529"/>
    </source>
</evidence>
<dbReference type="InterPro" id="IPR038296">
    <property type="entry name" value="ParD_sf"/>
</dbReference>
<protein>
    <submittedName>
        <fullName evidence="3">Antitoxin ParD1/3/4</fullName>
    </submittedName>
</protein>
<keyword evidence="4" id="KW-1185">Reference proteome</keyword>
<comment type="similarity">
    <text evidence="1">Belongs to the ParD antitoxin family.</text>
</comment>
<reference evidence="3 4" key="1">
    <citation type="submission" date="2018-06" db="EMBL/GenBank/DDBJ databases">
        <title>Genomic Encyclopedia of Type Strains, Phase IV (KMG-IV): sequencing the most valuable type-strain genomes for metagenomic binning, comparative biology and taxonomic classification.</title>
        <authorList>
            <person name="Goeker M."/>
        </authorList>
    </citation>
    <scope>NUCLEOTIDE SEQUENCE [LARGE SCALE GENOMIC DNA]</scope>
    <source>
        <strain evidence="3 4">DSM 24875</strain>
    </source>
</reference>
<dbReference type="AlphaFoldDB" id="A0A366F9S9"/>
<dbReference type="Pfam" id="PF03693">
    <property type="entry name" value="ParD_antitoxin"/>
    <property type="match status" value="1"/>
</dbReference>
<sequence length="90" mass="10116">MSNVQKVSVALTPEFVAMLREAVETGEYTSTSEVVREALRAWKLRRAAHEIEVSELRRLWNEGIASGSPVDGEPLFKRLRDKYAGQAPET</sequence>
<dbReference type="InterPro" id="IPR022789">
    <property type="entry name" value="ParD"/>
</dbReference>
<accession>A0A366F9S9</accession>
<name>A0A366F9S9_9HYPH</name>
<dbReference type="EMBL" id="QNRK01000018">
    <property type="protein sequence ID" value="RBP10519.1"/>
    <property type="molecule type" value="Genomic_DNA"/>
</dbReference>
<dbReference type="RefSeq" id="WP_113890455.1">
    <property type="nucleotide sequence ID" value="NZ_QNRK01000018.1"/>
</dbReference>
<proteinExistence type="inferred from homology"/>
<dbReference type="NCBIfam" id="TIGR02606">
    <property type="entry name" value="antidote_CC2985"/>
    <property type="match status" value="1"/>
</dbReference>
<dbReference type="PANTHER" id="PTHR36582">
    <property type="entry name" value="ANTITOXIN PARD"/>
    <property type="match status" value="1"/>
</dbReference>
<organism evidence="3 4">
    <name type="scientific">Roseiarcus fermentans</name>
    <dbReference type="NCBI Taxonomy" id="1473586"/>
    <lineage>
        <taxon>Bacteria</taxon>
        <taxon>Pseudomonadati</taxon>
        <taxon>Pseudomonadota</taxon>
        <taxon>Alphaproteobacteria</taxon>
        <taxon>Hyphomicrobiales</taxon>
        <taxon>Roseiarcaceae</taxon>
        <taxon>Roseiarcus</taxon>
    </lineage>
</organism>
<evidence type="ECO:0000256" key="1">
    <source>
        <dbReference type="ARBA" id="ARBA00008580"/>
    </source>
</evidence>
<dbReference type="Gene3D" id="6.10.10.120">
    <property type="entry name" value="Antitoxin ParD1-like"/>
    <property type="match status" value="1"/>
</dbReference>
<evidence type="ECO:0000313" key="3">
    <source>
        <dbReference type="EMBL" id="RBP10519.1"/>
    </source>
</evidence>
<dbReference type="InterPro" id="IPR010985">
    <property type="entry name" value="Ribbon_hlx_hlx"/>
</dbReference>
<dbReference type="GO" id="GO:0006355">
    <property type="term" value="P:regulation of DNA-templated transcription"/>
    <property type="evidence" value="ECO:0007669"/>
    <property type="project" value="InterPro"/>
</dbReference>
<gene>
    <name evidence="3" type="ORF">DFR50_1185</name>
</gene>
<comment type="caution">
    <text evidence="3">The sequence shown here is derived from an EMBL/GenBank/DDBJ whole genome shotgun (WGS) entry which is preliminary data.</text>
</comment>